<reference evidence="1" key="1">
    <citation type="submission" date="2020-08" db="EMBL/GenBank/DDBJ databases">
        <title>Multicomponent nature underlies the extraordinary mechanical properties of spider dragline silk.</title>
        <authorList>
            <person name="Kono N."/>
            <person name="Nakamura H."/>
            <person name="Mori M."/>
            <person name="Yoshida Y."/>
            <person name="Ohtoshi R."/>
            <person name="Malay A.D."/>
            <person name="Moran D.A.P."/>
            <person name="Tomita M."/>
            <person name="Numata K."/>
            <person name="Arakawa K."/>
        </authorList>
    </citation>
    <scope>NUCLEOTIDE SEQUENCE</scope>
</reference>
<evidence type="ECO:0000313" key="1">
    <source>
        <dbReference type="EMBL" id="GFS66776.1"/>
    </source>
</evidence>
<name>A0A8X6IYZ9_9ARAC</name>
<gene>
    <name evidence="1" type="ORF">TNIN_333771</name>
</gene>
<dbReference type="AlphaFoldDB" id="A0A8X6IYZ9"/>
<dbReference type="EMBL" id="BMAV01028256">
    <property type="protein sequence ID" value="GFS66776.1"/>
    <property type="molecule type" value="Genomic_DNA"/>
</dbReference>
<sequence>MKHGKIVNGNFFVDERMKRAVWVGRGGIRPREPTGSTPLSGPPNALRSLEEIGGAATSNGKRNVFHGRASEEKGGCWAICPRVTDAKLNCTPKLMKDSKRYQRKSKNICSFIIFLKKM</sequence>
<proteinExistence type="predicted"/>
<dbReference type="Proteomes" id="UP000886998">
    <property type="component" value="Unassembled WGS sequence"/>
</dbReference>
<comment type="caution">
    <text evidence="1">The sequence shown here is derived from an EMBL/GenBank/DDBJ whole genome shotgun (WGS) entry which is preliminary data.</text>
</comment>
<organism evidence="1 2">
    <name type="scientific">Trichonephila inaurata madagascariensis</name>
    <dbReference type="NCBI Taxonomy" id="2747483"/>
    <lineage>
        <taxon>Eukaryota</taxon>
        <taxon>Metazoa</taxon>
        <taxon>Ecdysozoa</taxon>
        <taxon>Arthropoda</taxon>
        <taxon>Chelicerata</taxon>
        <taxon>Arachnida</taxon>
        <taxon>Araneae</taxon>
        <taxon>Araneomorphae</taxon>
        <taxon>Entelegynae</taxon>
        <taxon>Araneoidea</taxon>
        <taxon>Nephilidae</taxon>
        <taxon>Trichonephila</taxon>
        <taxon>Trichonephila inaurata</taxon>
    </lineage>
</organism>
<protein>
    <submittedName>
        <fullName evidence="1">Uncharacterized protein</fullName>
    </submittedName>
</protein>
<keyword evidence="2" id="KW-1185">Reference proteome</keyword>
<dbReference type="OrthoDB" id="10321730at2759"/>
<accession>A0A8X6IYZ9</accession>
<evidence type="ECO:0000313" key="2">
    <source>
        <dbReference type="Proteomes" id="UP000886998"/>
    </source>
</evidence>